<dbReference type="Proteomes" id="UP000321189">
    <property type="component" value="Unassembled WGS sequence"/>
</dbReference>
<feature type="coiled-coil region" evidence="1">
    <location>
        <begin position="45"/>
        <end position="72"/>
    </location>
</feature>
<keyword evidence="2" id="KW-0812">Transmembrane</keyword>
<feature type="transmembrane region" description="Helical" evidence="2">
    <location>
        <begin position="20"/>
        <end position="39"/>
    </location>
</feature>
<keyword evidence="2" id="KW-1133">Transmembrane helix</keyword>
<accession>A0ABQ0U9H4</accession>
<gene>
    <name evidence="3" type="ORF">PAT01_01300</name>
</gene>
<sequence length="218" mass="24804">MNFFDAFKKPWRDNWAETLQFIVIAFGLVVSGFWAYHTFDTLLQKDRAEAELKKTTAELSKSKAELADLQNKINGVDSSVIDIDLKTTSLPNGNVGLIVNVIIKNTGTNDVRMSWVKSPLKIYLTKYKGDKLKGESSLSPLLYSRLQDKNSQNKKYIEKAHLLVGVKKTLSFFTEIERSGLYYLAFEASVDLSIKNKLKDSKKLPVWFASSYIFIETK</sequence>
<organism evidence="3 4">
    <name type="scientific">Pseudoalteromonas atlantica</name>
    <name type="common">Alteromonas atlantica</name>
    <dbReference type="NCBI Taxonomy" id="288"/>
    <lineage>
        <taxon>Bacteria</taxon>
        <taxon>Pseudomonadati</taxon>
        <taxon>Pseudomonadota</taxon>
        <taxon>Gammaproteobacteria</taxon>
        <taxon>Alteromonadales</taxon>
        <taxon>Pseudoalteromonadaceae</taxon>
        <taxon>Pseudoalteromonas</taxon>
    </lineage>
</organism>
<keyword evidence="1" id="KW-0175">Coiled coil</keyword>
<proteinExistence type="predicted"/>
<keyword evidence="4" id="KW-1185">Reference proteome</keyword>
<dbReference type="RefSeq" id="WP_154944385.1">
    <property type="nucleotide sequence ID" value="NZ_BJUT01000001.1"/>
</dbReference>
<evidence type="ECO:0000313" key="3">
    <source>
        <dbReference type="EMBL" id="GEK74826.1"/>
    </source>
</evidence>
<dbReference type="EMBL" id="BJUT01000001">
    <property type="protein sequence ID" value="GEK74826.1"/>
    <property type="molecule type" value="Genomic_DNA"/>
</dbReference>
<reference evidence="3 4" key="1">
    <citation type="submission" date="2019-07" db="EMBL/GenBank/DDBJ databases">
        <title>Whole genome shotgun sequence of Pseudoalteromonas atlantica NBRC 103033.</title>
        <authorList>
            <person name="Hosoyama A."/>
            <person name="Uohara A."/>
            <person name="Ohji S."/>
            <person name="Ichikawa N."/>
        </authorList>
    </citation>
    <scope>NUCLEOTIDE SEQUENCE [LARGE SCALE GENOMIC DNA]</scope>
    <source>
        <strain evidence="3 4">NBRC 103033</strain>
    </source>
</reference>
<evidence type="ECO:0000313" key="4">
    <source>
        <dbReference type="Proteomes" id="UP000321189"/>
    </source>
</evidence>
<keyword evidence="2" id="KW-0472">Membrane</keyword>
<evidence type="ECO:0000256" key="1">
    <source>
        <dbReference type="SAM" id="Coils"/>
    </source>
</evidence>
<comment type="caution">
    <text evidence="3">The sequence shown here is derived from an EMBL/GenBank/DDBJ whole genome shotgun (WGS) entry which is preliminary data.</text>
</comment>
<evidence type="ECO:0000256" key="2">
    <source>
        <dbReference type="SAM" id="Phobius"/>
    </source>
</evidence>
<name>A0ABQ0U9H4_PSEAF</name>
<protein>
    <submittedName>
        <fullName evidence="3">Uncharacterized protein</fullName>
    </submittedName>
</protein>